<dbReference type="SUPFAM" id="SSF55073">
    <property type="entry name" value="Nucleotide cyclase"/>
    <property type="match status" value="1"/>
</dbReference>
<dbReference type="RefSeq" id="WP_082647144.1">
    <property type="nucleotide sequence ID" value="NZ_CAAAIC010000002.1"/>
</dbReference>
<dbReference type="Pfam" id="PF00990">
    <property type="entry name" value="GGDEF"/>
    <property type="match status" value="1"/>
</dbReference>
<dbReference type="FunFam" id="3.30.70.270:FF:000001">
    <property type="entry name" value="Diguanylate cyclase domain protein"/>
    <property type="match status" value="1"/>
</dbReference>
<feature type="domain" description="GGDEF" evidence="5">
    <location>
        <begin position="164"/>
        <end position="296"/>
    </location>
</feature>
<dbReference type="Pfam" id="PF13682">
    <property type="entry name" value="CZB"/>
    <property type="match status" value="1"/>
</dbReference>
<dbReference type="AlphaFoldDB" id="A0A0W0V9M3"/>
<dbReference type="SMART" id="SM00267">
    <property type="entry name" value="GGDEF"/>
    <property type="match status" value="1"/>
</dbReference>
<dbReference type="Gene3D" id="3.30.70.270">
    <property type="match status" value="1"/>
</dbReference>
<dbReference type="PROSITE" id="PS50887">
    <property type="entry name" value="GGDEF"/>
    <property type="match status" value="1"/>
</dbReference>
<comment type="caution">
    <text evidence="6">The sequence shown here is derived from an EMBL/GenBank/DDBJ whole genome shotgun (WGS) entry which is preliminary data.</text>
</comment>
<keyword evidence="7" id="KW-1185">Reference proteome</keyword>
<dbReference type="Gene3D" id="1.20.120.30">
    <property type="entry name" value="Aspartate receptor, ligand-binding domain"/>
    <property type="match status" value="1"/>
</dbReference>
<evidence type="ECO:0000256" key="4">
    <source>
        <dbReference type="SAM" id="Coils"/>
    </source>
</evidence>
<dbReference type="InterPro" id="IPR025991">
    <property type="entry name" value="Chemoreceptor_zinc-bind_dom"/>
</dbReference>
<protein>
    <recommendedName>
        <fullName evidence="2">diguanylate cyclase</fullName>
        <ecNumber evidence="2">2.7.7.65</ecNumber>
    </recommendedName>
</protein>
<dbReference type="InterPro" id="IPR050469">
    <property type="entry name" value="Diguanylate_Cyclase"/>
</dbReference>
<name>A0A0W0V9M3_9GAMM</name>
<dbReference type="EMBL" id="LNYJ01000011">
    <property type="protein sequence ID" value="KTD16828.1"/>
    <property type="molecule type" value="Genomic_DNA"/>
</dbReference>
<dbReference type="NCBIfam" id="NF007380">
    <property type="entry name" value="PRK09894.1"/>
    <property type="match status" value="1"/>
</dbReference>
<organism evidence="6 7">
    <name type="scientific">Legionella jordanis</name>
    <dbReference type="NCBI Taxonomy" id="456"/>
    <lineage>
        <taxon>Bacteria</taxon>
        <taxon>Pseudomonadati</taxon>
        <taxon>Pseudomonadota</taxon>
        <taxon>Gammaproteobacteria</taxon>
        <taxon>Legionellales</taxon>
        <taxon>Legionellaceae</taxon>
        <taxon>Legionella</taxon>
    </lineage>
</organism>
<proteinExistence type="predicted"/>
<evidence type="ECO:0000256" key="1">
    <source>
        <dbReference type="ARBA" id="ARBA00001946"/>
    </source>
</evidence>
<dbReference type="NCBIfam" id="TIGR00254">
    <property type="entry name" value="GGDEF"/>
    <property type="match status" value="1"/>
</dbReference>
<dbReference type="InterPro" id="IPR000160">
    <property type="entry name" value="GGDEF_dom"/>
</dbReference>
<evidence type="ECO:0000259" key="5">
    <source>
        <dbReference type="PROSITE" id="PS50887"/>
    </source>
</evidence>
<dbReference type="OrthoDB" id="9803824at2"/>
<dbReference type="PANTHER" id="PTHR45138:SF9">
    <property type="entry name" value="DIGUANYLATE CYCLASE DGCM-RELATED"/>
    <property type="match status" value="1"/>
</dbReference>
<evidence type="ECO:0000256" key="3">
    <source>
        <dbReference type="ARBA" id="ARBA00034247"/>
    </source>
</evidence>
<dbReference type="STRING" id="456.Ljor_1134"/>
<gene>
    <name evidence="6" type="ORF">Ljor_1134</name>
</gene>
<dbReference type="CDD" id="cd01949">
    <property type="entry name" value="GGDEF"/>
    <property type="match status" value="1"/>
</dbReference>
<reference evidence="6 7" key="1">
    <citation type="submission" date="2015-11" db="EMBL/GenBank/DDBJ databases">
        <title>Genomic analysis of 38 Legionella species identifies large and diverse effector repertoires.</title>
        <authorList>
            <person name="Burstein D."/>
            <person name="Amaro F."/>
            <person name="Zusman T."/>
            <person name="Lifshitz Z."/>
            <person name="Cohen O."/>
            <person name="Gilbert J.A."/>
            <person name="Pupko T."/>
            <person name="Shuman H.A."/>
            <person name="Segal G."/>
        </authorList>
    </citation>
    <scope>NUCLEOTIDE SEQUENCE [LARGE SCALE GENOMIC DNA]</scope>
    <source>
        <strain evidence="6 7">BL-540</strain>
    </source>
</reference>
<accession>A0A0W0V9M3</accession>
<dbReference type="EC" id="2.7.7.65" evidence="2"/>
<dbReference type="GO" id="GO:0052621">
    <property type="term" value="F:diguanylate cyclase activity"/>
    <property type="evidence" value="ECO:0007669"/>
    <property type="project" value="UniProtKB-EC"/>
</dbReference>
<comment type="catalytic activity">
    <reaction evidence="3">
        <text>2 GTP = 3',3'-c-di-GMP + 2 diphosphate</text>
        <dbReference type="Rhea" id="RHEA:24898"/>
        <dbReference type="ChEBI" id="CHEBI:33019"/>
        <dbReference type="ChEBI" id="CHEBI:37565"/>
        <dbReference type="ChEBI" id="CHEBI:58805"/>
        <dbReference type="EC" id="2.7.7.65"/>
    </reaction>
</comment>
<dbReference type="InterPro" id="IPR029787">
    <property type="entry name" value="Nucleotide_cyclase"/>
</dbReference>
<feature type="coiled-coil region" evidence="4">
    <location>
        <begin position="108"/>
        <end position="135"/>
    </location>
</feature>
<evidence type="ECO:0000256" key="2">
    <source>
        <dbReference type="ARBA" id="ARBA00012528"/>
    </source>
</evidence>
<dbReference type="InterPro" id="IPR043128">
    <property type="entry name" value="Rev_trsase/Diguanyl_cyclase"/>
</dbReference>
<evidence type="ECO:0000313" key="6">
    <source>
        <dbReference type="EMBL" id="KTD16828.1"/>
    </source>
</evidence>
<dbReference type="Proteomes" id="UP000055035">
    <property type="component" value="Unassembled WGS sequence"/>
</dbReference>
<evidence type="ECO:0000313" key="7">
    <source>
        <dbReference type="Proteomes" id="UP000055035"/>
    </source>
</evidence>
<dbReference type="PANTHER" id="PTHR45138">
    <property type="entry name" value="REGULATORY COMPONENTS OF SENSORY TRANSDUCTION SYSTEM"/>
    <property type="match status" value="1"/>
</dbReference>
<comment type="cofactor">
    <cofactor evidence="1">
        <name>Mg(2+)</name>
        <dbReference type="ChEBI" id="CHEBI:18420"/>
    </cofactor>
</comment>
<keyword evidence="4" id="KW-0175">Coiled coil</keyword>
<dbReference type="PATRIC" id="fig|456.5.peg.1209"/>
<sequence>MASFNSVSQNELQQIVSQLDQAIYNHQQWHNSLIRTLICRLPGDSNDLLFDAHTRCRFGQWYYSRIPKVIQNHPGIINIGESHQRMHQLTTHLLRKSLAEEGITTLDYDDFANALEQMRLELATLKNELEYFIHNRDELTGVFSRVTMLSTLREQQDLIKRQGQNCCLVMIDLDNFKKINDTHGHHIGDRVLSTAARFFIENLRAYDKIFRYGGEEFLLCFPFTELDDGNTMCERIRSGLEAITINDNNESLIQITASFGLTLLNSQRSVEESIKNADKALYLAKAEGRNCVRIWK</sequence>